<keyword evidence="1" id="KW-1133">Transmembrane helix</keyword>
<proteinExistence type="predicted"/>
<protein>
    <submittedName>
        <fullName evidence="2">Uncharacterized protein</fullName>
    </submittedName>
</protein>
<reference evidence="2 3" key="1">
    <citation type="submission" date="2015-10" db="EMBL/GenBank/DDBJ databases">
        <authorList>
            <person name="Gilbert D.G."/>
        </authorList>
    </citation>
    <scope>NUCLEOTIDE SEQUENCE [LARGE SCALE GENOMIC DNA]</scope>
    <source>
        <strain evidence="2 3">NRRL B-16712</strain>
    </source>
</reference>
<keyword evidence="3" id="KW-1185">Reference proteome</keyword>
<evidence type="ECO:0000313" key="3">
    <source>
        <dbReference type="Proteomes" id="UP000053244"/>
    </source>
</evidence>
<accession>A0A117ML84</accession>
<sequence length="174" mass="18679">MGRKTRASKAAGKQQNRAFRWNFGLFLAFLLLIALPVIGVLWSVSERFGTMAGPGVLTAGTATVSHCDKHVLGAPYTCEATVSWHPDQVFGEPAARVTIRSVRFLAGEVEVQERKCGRPNRVSSHTCAVFAADYPTLPGVLYAPPIVVFIGLVLGGWLVANRIARRIAAPAPPA</sequence>
<keyword evidence="1" id="KW-0472">Membrane</keyword>
<name>A0A117ML84_9ACTN</name>
<evidence type="ECO:0000313" key="2">
    <source>
        <dbReference type="EMBL" id="KUL23577.1"/>
    </source>
</evidence>
<dbReference type="AlphaFoldDB" id="A0A117ML84"/>
<keyword evidence="1" id="KW-0812">Transmembrane</keyword>
<organism evidence="2 3">
    <name type="scientific">Actinoplanes awajinensis subsp. mycoplanecinus</name>
    <dbReference type="NCBI Taxonomy" id="135947"/>
    <lineage>
        <taxon>Bacteria</taxon>
        <taxon>Bacillati</taxon>
        <taxon>Actinomycetota</taxon>
        <taxon>Actinomycetes</taxon>
        <taxon>Micromonosporales</taxon>
        <taxon>Micromonosporaceae</taxon>
        <taxon>Actinoplanes</taxon>
    </lineage>
</organism>
<comment type="caution">
    <text evidence="2">The sequence shown here is derived from an EMBL/GenBank/DDBJ whole genome shotgun (WGS) entry which is preliminary data.</text>
</comment>
<dbReference type="EMBL" id="LLZH01000331">
    <property type="protein sequence ID" value="KUL23577.1"/>
    <property type="molecule type" value="Genomic_DNA"/>
</dbReference>
<gene>
    <name evidence="2" type="ORF">ADL15_46285</name>
</gene>
<dbReference type="RefSeq" id="WP_067706267.1">
    <property type="nucleotide sequence ID" value="NZ_LLZH01000331.1"/>
</dbReference>
<dbReference type="Proteomes" id="UP000053244">
    <property type="component" value="Unassembled WGS sequence"/>
</dbReference>
<feature type="transmembrane region" description="Helical" evidence="1">
    <location>
        <begin position="21"/>
        <end position="44"/>
    </location>
</feature>
<evidence type="ECO:0000256" key="1">
    <source>
        <dbReference type="SAM" id="Phobius"/>
    </source>
</evidence>
<feature type="transmembrane region" description="Helical" evidence="1">
    <location>
        <begin position="140"/>
        <end position="160"/>
    </location>
</feature>